<feature type="non-terminal residue" evidence="1">
    <location>
        <position position="43"/>
    </location>
</feature>
<keyword evidence="2" id="KW-1185">Reference proteome</keyword>
<dbReference type="AlphaFoldDB" id="A0A9P9YIX2"/>
<protein>
    <submittedName>
        <fullName evidence="1">Uncharacterized protein</fullName>
    </submittedName>
</protein>
<dbReference type="EMBL" id="JAMKOV010000010">
    <property type="protein sequence ID" value="KAI8037824.1"/>
    <property type="molecule type" value="Genomic_DNA"/>
</dbReference>
<gene>
    <name evidence="1" type="ORF">M5D96_009325</name>
</gene>
<proteinExistence type="predicted"/>
<dbReference type="Proteomes" id="UP001059596">
    <property type="component" value="Unassembled WGS sequence"/>
</dbReference>
<name>A0A9P9YIX2_9MUSC</name>
<evidence type="ECO:0000313" key="1">
    <source>
        <dbReference type="EMBL" id="KAI8037824.1"/>
    </source>
</evidence>
<organism evidence="1 2">
    <name type="scientific">Drosophila gunungcola</name>
    <name type="common">fruit fly</name>
    <dbReference type="NCBI Taxonomy" id="103775"/>
    <lineage>
        <taxon>Eukaryota</taxon>
        <taxon>Metazoa</taxon>
        <taxon>Ecdysozoa</taxon>
        <taxon>Arthropoda</taxon>
        <taxon>Hexapoda</taxon>
        <taxon>Insecta</taxon>
        <taxon>Pterygota</taxon>
        <taxon>Neoptera</taxon>
        <taxon>Endopterygota</taxon>
        <taxon>Diptera</taxon>
        <taxon>Brachycera</taxon>
        <taxon>Muscomorpha</taxon>
        <taxon>Ephydroidea</taxon>
        <taxon>Drosophilidae</taxon>
        <taxon>Drosophila</taxon>
        <taxon>Sophophora</taxon>
    </lineage>
</organism>
<sequence>MVELALKSSAMHSVYPCFGSPDPGPFRPFSNHFFGRQLVRHVQ</sequence>
<comment type="caution">
    <text evidence="1">The sequence shown here is derived from an EMBL/GenBank/DDBJ whole genome shotgun (WGS) entry which is preliminary data.</text>
</comment>
<evidence type="ECO:0000313" key="2">
    <source>
        <dbReference type="Proteomes" id="UP001059596"/>
    </source>
</evidence>
<reference evidence="1" key="1">
    <citation type="journal article" date="2023" name="Genome Biol. Evol.">
        <title>Long-read-based Genome Assembly of Drosophila gunungcola Reveals Fewer Chemosensory Genes in Flower-breeding Species.</title>
        <authorList>
            <person name="Negi A."/>
            <person name="Liao B.Y."/>
            <person name="Yeh S.D."/>
        </authorList>
    </citation>
    <scope>NUCLEOTIDE SEQUENCE</scope>
    <source>
        <strain evidence="1">Sukarami</strain>
    </source>
</reference>
<accession>A0A9P9YIX2</accession>